<keyword evidence="3" id="KW-1185">Reference proteome</keyword>
<proteinExistence type="predicted"/>
<protein>
    <submittedName>
        <fullName evidence="2">Uncharacterized protein</fullName>
    </submittedName>
</protein>
<sequence length="111" mass="12510">MGTSLIQDTPNIGLLHDDVIRILPLDEAYPRSPCPCHHLKPIRDKEERYQEYRQHETEAEIHHPRDTDADHDLSQLQMSPPTSSSQESSPDGTSLDKNGAARVKVGNFVRA</sequence>
<dbReference type="Proteomes" id="UP000000311">
    <property type="component" value="Unassembled WGS sequence"/>
</dbReference>
<reference evidence="2 3" key="1">
    <citation type="journal article" date="2010" name="Science">
        <title>Genomic comparison of the ants Camponotus floridanus and Harpegnathos saltator.</title>
        <authorList>
            <person name="Bonasio R."/>
            <person name="Zhang G."/>
            <person name="Ye C."/>
            <person name="Mutti N.S."/>
            <person name="Fang X."/>
            <person name="Qin N."/>
            <person name="Donahue G."/>
            <person name="Yang P."/>
            <person name="Li Q."/>
            <person name="Li C."/>
            <person name="Zhang P."/>
            <person name="Huang Z."/>
            <person name="Berger S.L."/>
            <person name="Reinberg D."/>
            <person name="Wang J."/>
            <person name="Liebig J."/>
        </authorList>
    </citation>
    <scope>NUCLEOTIDE SEQUENCE [LARGE SCALE GENOMIC DNA]</scope>
    <source>
        <strain evidence="3">C129</strain>
    </source>
</reference>
<feature type="compositionally biased region" description="Low complexity" evidence="1">
    <location>
        <begin position="79"/>
        <end position="90"/>
    </location>
</feature>
<feature type="region of interest" description="Disordered" evidence="1">
    <location>
        <begin position="33"/>
        <end position="111"/>
    </location>
</feature>
<gene>
    <name evidence="2" type="ORF">EAG_06412</name>
</gene>
<evidence type="ECO:0000313" key="2">
    <source>
        <dbReference type="EMBL" id="EFN60959.1"/>
    </source>
</evidence>
<evidence type="ECO:0000256" key="1">
    <source>
        <dbReference type="SAM" id="MobiDB-lite"/>
    </source>
</evidence>
<dbReference type="EMBL" id="GL444372">
    <property type="protein sequence ID" value="EFN60959.1"/>
    <property type="molecule type" value="Genomic_DNA"/>
</dbReference>
<evidence type="ECO:0000313" key="3">
    <source>
        <dbReference type="Proteomes" id="UP000000311"/>
    </source>
</evidence>
<dbReference type="InParanoid" id="E2B033"/>
<feature type="compositionally biased region" description="Basic and acidic residues" evidence="1">
    <location>
        <begin position="41"/>
        <end position="73"/>
    </location>
</feature>
<accession>E2B033</accession>
<name>E2B033_CAMFO</name>
<dbReference type="AlphaFoldDB" id="E2B033"/>
<organism evidence="3">
    <name type="scientific">Camponotus floridanus</name>
    <name type="common">Florida carpenter ant</name>
    <dbReference type="NCBI Taxonomy" id="104421"/>
    <lineage>
        <taxon>Eukaryota</taxon>
        <taxon>Metazoa</taxon>
        <taxon>Ecdysozoa</taxon>
        <taxon>Arthropoda</taxon>
        <taxon>Hexapoda</taxon>
        <taxon>Insecta</taxon>
        <taxon>Pterygota</taxon>
        <taxon>Neoptera</taxon>
        <taxon>Endopterygota</taxon>
        <taxon>Hymenoptera</taxon>
        <taxon>Apocrita</taxon>
        <taxon>Aculeata</taxon>
        <taxon>Formicoidea</taxon>
        <taxon>Formicidae</taxon>
        <taxon>Formicinae</taxon>
        <taxon>Camponotus</taxon>
    </lineage>
</organism>